<evidence type="ECO:0000313" key="3">
    <source>
        <dbReference type="Proteomes" id="UP000003165"/>
    </source>
</evidence>
<dbReference type="EMBL" id="ACIS01000004">
    <property type="protein sequence ID" value="EEG08983.1"/>
    <property type="molecule type" value="Genomic_DNA"/>
</dbReference>
<accession>B9Z330</accession>
<dbReference type="InterPro" id="IPR052026">
    <property type="entry name" value="ExeA_AAA_ATPase_DNA-bind"/>
</dbReference>
<sequence length="256" mass="28059">MRKQFVKTTNYLAFQNAIKAVEARGAAEASMLLVTGEAGYGKSHTVGSWAEQTGSIYLRANQDWTPHYFMTELAKELRVDTRGSGEKLFNRLIAAMINPGAEPTPLVIDEADHTLTHSAAVLEKIRDFSDRLEMIVVLVGMEQIQAKVARHAQLSSRIARVVPFGPASLEDVRLTCAQLAEVTINDDLVMEIHRQAGGRMREVMNAIALVEGMALRNQRASIGLVDIAGKPLVHDWRGRKTAKTPAPRSGQFSGGL</sequence>
<dbReference type="PANTHER" id="PTHR35894">
    <property type="entry name" value="GENERAL SECRETION PATHWAY PROTEIN A-RELATED"/>
    <property type="match status" value="1"/>
</dbReference>
<dbReference type="InterPro" id="IPR027417">
    <property type="entry name" value="P-loop_NTPase"/>
</dbReference>
<dbReference type="SUPFAM" id="SSF52540">
    <property type="entry name" value="P-loop containing nucleoside triphosphate hydrolases"/>
    <property type="match status" value="1"/>
</dbReference>
<reference evidence="2 3" key="1">
    <citation type="submission" date="2009-02" db="EMBL/GenBank/DDBJ databases">
        <title>Sequencing of the draft genome and assembly of Lutiella nitroferrum 2002.</title>
        <authorList>
            <consortium name="US DOE Joint Genome Institute (JGI-PGF)"/>
            <person name="Lucas S."/>
            <person name="Copeland A."/>
            <person name="Lapidus A."/>
            <person name="Glavina del Rio T."/>
            <person name="Tice H."/>
            <person name="Bruce D."/>
            <person name="Goodwin L."/>
            <person name="Pitluck S."/>
            <person name="Larimer F."/>
            <person name="Land M.L."/>
            <person name="Hauser L."/>
            <person name="Coates J.D."/>
        </authorList>
    </citation>
    <scope>NUCLEOTIDE SEQUENCE [LARGE SCALE GENOMIC DNA]</scope>
    <source>
        <strain evidence="2 3">2002</strain>
    </source>
</reference>
<protein>
    <submittedName>
        <fullName evidence="2">Bacteriophage DNA transposition B protein</fullName>
    </submittedName>
</protein>
<dbReference type="GO" id="GO:0016887">
    <property type="term" value="F:ATP hydrolysis activity"/>
    <property type="evidence" value="ECO:0007669"/>
    <property type="project" value="InterPro"/>
</dbReference>
<dbReference type="Pfam" id="PF13401">
    <property type="entry name" value="AAA_22"/>
    <property type="match status" value="1"/>
</dbReference>
<keyword evidence="3" id="KW-1185">Reference proteome</keyword>
<dbReference type="eggNOG" id="COG2842">
    <property type="taxonomic scope" value="Bacteria"/>
</dbReference>
<proteinExistence type="predicted"/>
<dbReference type="Gene3D" id="3.40.50.300">
    <property type="entry name" value="P-loop containing nucleotide triphosphate hydrolases"/>
    <property type="match status" value="1"/>
</dbReference>
<name>B9Z330_9NEIS</name>
<evidence type="ECO:0000259" key="1">
    <source>
        <dbReference type="Pfam" id="PF13401"/>
    </source>
</evidence>
<organism evidence="2 3">
    <name type="scientific">Pseudogulbenkiania ferrooxidans 2002</name>
    <dbReference type="NCBI Taxonomy" id="279714"/>
    <lineage>
        <taxon>Bacteria</taxon>
        <taxon>Pseudomonadati</taxon>
        <taxon>Pseudomonadota</taxon>
        <taxon>Betaproteobacteria</taxon>
        <taxon>Neisseriales</taxon>
        <taxon>Chromobacteriaceae</taxon>
        <taxon>Pseudogulbenkiania</taxon>
    </lineage>
</organism>
<feature type="domain" description="ORC1/DEAH AAA+ ATPase" evidence="1">
    <location>
        <begin position="28"/>
        <end position="145"/>
    </location>
</feature>
<dbReference type="InterPro" id="IPR049945">
    <property type="entry name" value="AAA_22"/>
</dbReference>
<dbReference type="RefSeq" id="WP_008953763.1">
    <property type="nucleotide sequence ID" value="NZ_ACIS01000004.1"/>
</dbReference>
<comment type="caution">
    <text evidence="2">The sequence shown here is derived from an EMBL/GenBank/DDBJ whole genome shotgun (WGS) entry which is preliminary data.</text>
</comment>
<dbReference type="AlphaFoldDB" id="B9Z330"/>
<dbReference type="PANTHER" id="PTHR35894:SF5">
    <property type="entry name" value="MU-LIKE PROPHAGE FLUMU DNA TRANSPOSITION PROTEIN B"/>
    <property type="match status" value="1"/>
</dbReference>
<evidence type="ECO:0000313" key="2">
    <source>
        <dbReference type="EMBL" id="EEG08983.1"/>
    </source>
</evidence>
<dbReference type="Proteomes" id="UP000003165">
    <property type="component" value="Unassembled WGS sequence"/>
</dbReference>
<gene>
    <name evidence="2" type="ORF">FuraDRAFT_1743</name>
</gene>